<reference evidence="13 14" key="1">
    <citation type="journal article" date="2025" name="Int. J. Syst. Evol. Microbiol.">
        <title>Desulfovibrio falkowii sp. nov., Porphyromonas miyakawae sp. nov., Mediterraneibacter flintii sp. nov. and Owariibacterium komagatae gen. nov., sp. nov., isolated from human faeces.</title>
        <authorList>
            <person name="Hamaguchi T."/>
            <person name="Ohara M."/>
            <person name="Hisatomi A."/>
            <person name="Sekiguchi K."/>
            <person name="Takeda J.I."/>
            <person name="Ueyama J."/>
            <person name="Ito M."/>
            <person name="Nishiwaki H."/>
            <person name="Ogi T."/>
            <person name="Hirayama M."/>
            <person name="Ohkuma M."/>
            <person name="Sakamoto M."/>
            <person name="Ohno K."/>
        </authorList>
    </citation>
    <scope>NUCLEOTIDE SEQUENCE [LARGE SCALE GENOMIC DNA]</scope>
    <source>
        <strain evidence="13 14">13CB11C</strain>
    </source>
</reference>
<evidence type="ECO:0000256" key="2">
    <source>
        <dbReference type="ARBA" id="ARBA00022516"/>
    </source>
</evidence>
<dbReference type="Gene3D" id="2.60.200.40">
    <property type="match status" value="1"/>
</dbReference>
<accession>A0ABQ0E2Y6</accession>
<dbReference type="InterPro" id="IPR005218">
    <property type="entry name" value="Diacylglycerol/lipid_kinase"/>
</dbReference>
<dbReference type="Proteomes" id="UP001628220">
    <property type="component" value="Unassembled WGS sequence"/>
</dbReference>
<keyword evidence="9" id="KW-0443">Lipid metabolism</keyword>
<dbReference type="NCBIfam" id="TIGR00147">
    <property type="entry name" value="YegS/Rv2252/BmrU family lipid kinase"/>
    <property type="match status" value="1"/>
</dbReference>
<dbReference type="InterPro" id="IPR050187">
    <property type="entry name" value="Lipid_Phosphate_FormReg"/>
</dbReference>
<evidence type="ECO:0000313" key="13">
    <source>
        <dbReference type="EMBL" id="GAB1252099.1"/>
    </source>
</evidence>
<dbReference type="PROSITE" id="PS50146">
    <property type="entry name" value="DAGK"/>
    <property type="match status" value="1"/>
</dbReference>
<keyword evidence="5" id="KW-0547">Nucleotide-binding</keyword>
<keyword evidence="11" id="KW-1208">Phospholipid metabolism</keyword>
<gene>
    <name evidence="13" type="ORF">Tsumi_12050</name>
</gene>
<evidence type="ECO:0000256" key="4">
    <source>
        <dbReference type="ARBA" id="ARBA00022723"/>
    </source>
</evidence>
<dbReference type="Pfam" id="PF19279">
    <property type="entry name" value="YegS_C"/>
    <property type="match status" value="1"/>
</dbReference>
<evidence type="ECO:0000256" key="11">
    <source>
        <dbReference type="ARBA" id="ARBA00023264"/>
    </source>
</evidence>
<dbReference type="InterPro" id="IPR016064">
    <property type="entry name" value="NAD/diacylglycerol_kinase_sf"/>
</dbReference>
<keyword evidence="14" id="KW-1185">Reference proteome</keyword>
<evidence type="ECO:0000256" key="3">
    <source>
        <dbReference type="ARBA" id="ARBA00022679"/>
    </source>
</evidence>
<keyword evidence="3" id="KW-0808">Transferase</keyword>
<keyword evidence="4" id="KW-0479">Metal-binding</keyword>
<dbReference type="PANTHER" id="PTHR12358">
    <property type="entry name" value="SPHINGOSINE KINASE"/>
    <property type="match status" value="1"/>
</dbReference>
<dbReference type="GO" id="GO:0016301">
    <property type="term" value="F:kinase activity"/>
    <property type="evidence" value="ECO:0007669"/>
    <property type="project" value="UniProtKB-KW"/>
</dbReference>
<evidence type="ECO:0000256" key="7">
    <source>
        <dbReference type="ARBA" id="ARBA00022840"/>
    </source>
</evidence>
<name>A0ABQ0E2Y6_9PORP</name>
<dbReference type="EMBL" id="BAAFSF010000004">
    <property type="protein sequence ID" value="GAB1252099.1"/>
    <property type="molecule type" value="Genomic_DNA"/>
</dbReference>
<evidence type="ECO:0000256" key="8">
    <source>
        <dbReference type="ARBA" id="ARBA00022842"/>
    </source>
</evidence>
<evidence type="ECO:0000313" key="14">
    <source>
        <dbReference type="Proteomes" id="UP001628220"/>
    </source>
</evidence>
<protein>
    <submittedName>
        <fullName evidence="13">Diacylglycerol kinase family lipid kinase</fullName>
    </submittedName>
</protein>
<keyword evidence="10" id="KW-0594">Phospholipid biosynthesis</keyword>
<keyword evidence="8" id="KW-0460">Magnesium</keyword>
<dbReference type="InterPro" id="IPR001206">
    <property type="entry name" value="Diacylglycerol_kinase_cat_dom"/>
</dbReference>
<feature type="domain" description="DAGKc" evidence="12">
    <location>
        <begin position="1"/>
        <end position="132"/>
    </location>
</feature>
<evidence type="ECO:0000256" key="5">
    <source>
        <dbReference type="ARBA" id="ARBA00022741"/>
    </source>
</evidence>
<keyword evidence="2" id="KW-0444">Lipid biosynthesis</keyword>
<keyword evidence="7" id="KW-0067">ATP-binding</keyword>
<evidence type="ECO:0000256" key="9">
    <source>
        <dbReference type="ARBA" id="ARBA00023098"/>
    </source>
</evidence>
<organism evidence="13 14">
    <name type="scientific">Porphyromonas miyakawae</name>
    <dbReference type="NCBI Taxonomy" id="3137470"/>
    <lineage>
        <taxon>Bacteria</taxon>
        <taxon>Pseudomonadati</taxon>
        <taxon>Bacteroidota</taxon>
        <taxon>Bacteroidia</taxon>
        <taxon>Bacteroidales</taxon>
        <taxon>Porphyromonadaceae</taxon>
        <taxon>Porphyromonas</taxon>
    </lineage>
</organism>
<proteinExistence type="predicted"/>
<dbReference type="PANTHER" id="PTHR12358:SF106">
    <property type="entry name" value="LIPID KINASE YEGS"/>
    <property type="match status" value="1"/>
</dbReference>
<dbReference type="Pfam" id="PF00781">
    <property type="entry name" value="DAGK_cat"/>
    <property type="match status" value="1"/>
</dbReference>
<dbReference type="SMART" id="SM00046">
    <property type="entry name" value="DAGKc"/>
    <property type="match status" value="1"/>
</dbReference>
<evidence type="ECO:0000256" key="1">
    <source>
        <dbReference type="ARBA" id="ARBA00001946"/>
    </source>
</evidence>
<evidence type="ECO:0000256" key="6">
    <source>
        <dbReference type="ARBA" id="ARBA00022777"/>
    </source>
</evidence>
<dbReference type="SUPFAM" id="SSF111331">
    <property type="entry name" value="NAD kinase/diacylglycerol kinase-like"/>
    <property type="match status" value="1"/>
</dbReference>
<dbReference type="InterPro" id="IPR045540">
    <property type="entry name" value="YegS/DAGK_C"/>
</dbReference>
<comment type="caution">
    <text evidence="13">The sequence shown here is derived from an EMBL/GenBank/DDBJ whole genome shotgun (WGS) entry which is preliminary data.</text>
</comment>
<dbReference type="Gene3D" id="3.40.50.10330">
    <property type="entry name" value="Probable inorganic polyphosphate/atp-NAD kinase, domain 1"/>
    <property type="match status" value="1"/>
</dbReference>
<evidence type="ECO:0000259" key="12">
    <source>
        <dbReference type="PROSITE" id="PS50146"/>
    </source>
</evidence>
<sequence>MDKHRYLVVINPISGVGSKEYLPHLIAQSLLPYADALYITYTQGAGHAQRLMQEAMEQKMDTIIAVGGDGTINEIAASLYNTPIRLGLIPKGSGNGLARALGIPIDNEEAALEIIRKGNSLAIDTGIANGKPFFCTFGVGFDAAVTERYEDAVTRGIFTYIKATIDEYIRFEPKSYLITVDDITIKRQALLITCANIDQYGSNAYIAPGASPSDGLLDLVILRPVEGLQAAQVAIQLFTKRIRKNARLESIRGSKITIERAMEGSIQLDGESFTMGKTIEISVVPQSLNVLVPAK</sequence>
<dbReference type="RefSeq" id="WP_411915869.1">
    <property type="nucleotide sequence ID" value="NZ_BAAFSF010000004.1"/>
</dbReference>
<evidence type="ECO:0000256" key="10">
    <source>
        <dbReference type="ARBA" id="ARBA00023209"/>
    </source>
</evidence>
<dbReference type="InterPro" id="IPR017438">
    <property type="entry name" value="ATP-NAD_kinase_N"/>
</dbReference>
<comment type="cofactor">
    <cofactor evidence="1">
        <name>Mg(2+)</name>
        <dbReference type="ChEBI" id="CHEBI:18420"/>
    </cofactor>
</comment>
<keyword evidence="6 13" id="KW-0418">Kinase</keyword>